<dbReference type="PANTHER" id="PTHR43321:SF37">
    <property type="entry name" value="GLUTAMATE DECARBOXYLASE"/>
    <property type="match status" value="1"/>
</dbReference>
<feature type="modified residue" description="N6-(pyridoxal phosphate)lysine" evidence="7">
    <location>
        <position position="66"/>
    </location>
</feature>
<reference evidence="10" key="2">
    <citation type="journal article" date="2017" name="J. Anim. Genet.">
        <title>Multiple reference genome sequences of hot pepper reveal the massive evolution of plant disease resistance genes by retroduplication.</title>
        <authorList>
            <person name="Kim S."/>
            <person name="Park J."/>
            <person name="Yeom S.-I."/>
            <person name="Kim Y.-M."/>
            <person name="Seo E."/>
            <person name="Kim K.-T."/>
            <person name="Kim M.-S."/>
            <person name="Lee J.M."/>
            <person name="Cheong K."/>
            <person name="Shin H.-S."/>
            <person name="Kim S.-B."/>
            <person name="Han K."/>
            <person name="Lee J."/>
            <person name="Park M."/>
            <person name="Lee H.-A."/>
            <person name="Lee H.-Y."/>
            <person name="Lee Y."/>
            <person name="Oh S."/>
            <person name="Lee J.H."/>
            <person name="Choi E."/>
            <person name="Choi E."/>
            <person name="Lee S.E."/>
            <person name="Jeon J."/>
            <person name="Kim H."/>
            <person name="Choi G."/>
            <person name="Song H."/>
            <person name="Lee J."/>
            <person name="Lee S.-C."/>
            <person name="Kwon J.-K."/>
            <person name="Lee H.-Y."/>
            <person name="Koo N."/>
            <person name="Hong Y."/>
            <person name="Kim R.W."/>
            <person name="Kang W.-H."/>
            <person name="Huh J.H."/>
            <person name="Kang B.-C."/>
            <person name="Yang T.-J."/>
            <person name="Lee Y.-H."/>
            <person name="Bennetzen J.L."/>
            <person name="Choi D."/>
        </authorList>
    </citation>
    <scope>NUCLEOTIDE SEQUENCE [LARGE SCALE GENOMIC DNA]</scope>
    <source>
        <strain evidence="10">cv. PBC81</strain>
    </source>
</reference>
<reference evidence="9 10" key="1">
    <citation type="journal article" date="2017" name="Genome Biol.">
        <title>New reference genome sequences of hot pepper reveal the massive evolution of plant disease-resistance genes by retroduplication.</title>
        <authorList>
            <person name="Kim S."/>
            <person name="Park J."/>
            <person name="Yeom S.I."/>
            <person name="Kim Y.M."/>
            <person name="Seo E."/>
            <person name="Kim K.T."/>
            <person name="Kim M.S."/>
            <person name="Lee J.M."/>
            <person name="Cheong K."/>
            <person name="Shin H.S."/>
            <person name="Kim S.B."/>
            <person name="Han K."/>
            <person name="Lee J."/>
            <person name="Park M."/>
            <person name="Lee H.A."/>
            <person name="Lee H.Y."/>
            <person name="Lee Y."/>
            <person name="Oh S."/>
            <person name="Lee J.H."/>
            <person name="Choi E."/>
            <person name="Choi E."/>
            <person name="Lee S.E."/>
            <person name="Jeon J."/>
            <person name="Kim H."/>
            <person name="Choi G."/>
            <person name="Song H."/>
            <person name="Lee J."/>
            <person name="Lee S.C."/>
            <person name="Kwon J.K."/>
            <person name="Lee H.Y."/>
            <person name="Koo N."/>
            <person name="Hong Y."/>
            <person name="Kim R.W."/>
            <person name="Kang W.H."/>
            <person name="Huh J.H."/>
            <person name="Kang B.C."/>
            <person name="Yang T.J."/>
            <person name="Lee Y.H."/>
            <person name="Bennetzen J.L."/>
            <person name="Choi D."/>
        </authorList>
    </citation>
    <scope>NUCLEOTIDE SEQUENCE [LARGE SCALE GENOMIC DNA]</scope>
    <source>
        <strain evidence="10">cv. PBC81</strain>
    </source>
</reference>
<evidence type="ECO:0000256" key="2">
    <source>
        <dbReference type="ARBA" id="ARBA00009533"/>
    </source>
</evidence>
<dbReference type="Proteomes" id="UP000224567">
    <property type="component" value="Unassembled WGS sequence"/>
</dbReference>
<dbReference type="GO" id="GO:0004351">
    <property type="term" value="F:glutamate decarboxylase activity"/>
    <property type="evidence" value="ECO:0007669"/>
    <property type="project" value="UniProtKB-EC"/>
</dbReference>
<gene>
    <name evidence="9" type="ORF">CQW23_22291</name>
</gene>
<evidence type="ECO:0000256" key="5">
    <source>
        <dbReference type="ARBA" id="ARBA00022898"/>
    </source>
</evidence>
<keyword evidence="5 7" id="KW-0663">Pyridoxal phosphate</keyword>
<comment type="similarity">
    <text evidence="2 8">Belongs to the group II decarboxylase family.</text>
</comment>
<accession>A0A2G2W0G1</accession>
<dbReference type="SUPFAM" id="SSF53383">
    <property type="entry name" value="PLP-dependent transferases"/>
    <property type="match status" value="1"/>
</dbReference>
<protein>
    <recommendedName>
        <fullName evidence="3">glutamate decarboxylase</fullName>
        <ecNumber evidence="3">4.1.1.15</ecNumber>
    </recommendedName>
</protein>
<name>A0A2G2W0G1_CAPBA</name>
<dbReference type="InterPro" id="IPR015424">
    <property type="entry name" value="PyrdxlP-dep_Trfase"/>
</dbReference>
<dbReference type="OrthoDB" id="10026548at2759"/>
<dbReference type="Gene3D" id="3.40.640.10">
    <property type="entry name" value="Type I PLP-dependent aspartate aminotransferase-like (Major domain)"/>
    <property type="match status" value="1"/>
</dbReference>
<dbReference type="Pfam" id="PF00282">
    <property type="entry name" value="Pyridoxal_deC"/>
    <property type="match status" value="1"/>
</dbReference>
<evidence type="ECO:0000256" key="3">
    <source>
        <dbReference type="ARBA" id="ARBA00012421"/>
    </source>
</evidence>
<evidence type="ECO:0000256" key="1">
    <source>
        <dbReference type="ARBA" id="ARBA00001933"/>
    </source>
</evidence>
<evidence type="ECO:0000256" key="4">
    <source>
        <dbReference type="ARBA" id="ARBA00022860"/>
    </source>
</evidence>
<comment type="caution">
    <text evidence="9">The sequence shown here is derived from an EMBL/GenBank/DDBJ whole genome shotgun (WGS) entry which is preliminary data.</text>
</comment>
<dbReference type="GO" id="GO:0005829">
    <property type="term" value="C:cytosol"/>
    <property type="evidence" value="ECO:0007669"/>
    <property type="project" value="TreeGrafter"/>
</dbReference>
<dbReference type="AlphaFoldDB" id="A0A2G2W0G1"/>
<sequence>MWYRSVGKNLQAPKRAPYKKNKEIGWDTSIHVDAASGGFIAPFLWPNLEWNFRLPLVKSINVSGHKYDLVYAGVGWVIWRSKDDLPDELVFHINYLGSDQPTFTLNFSKGSYQIIDPKFYFLTIKKASRLMNKFGSWPRISCHANTIYVISEFGTVYTIYVDIFE</sequence>
<keyword evidence="10" id="KW-1185">Reference proteome</keyword>
<proteinExistence type="inferred from homology"/>
<dbReference type="InterPro" id="IPR002129">
    <property type="entry name" value="PyrdxlP-dep_de-COase"/>
</dbReference>
<evidence type="ECO:0000256" key="6">
    <source>
        <dbReference type="ARBA" id="ARBA00023239"/>
    </source>
</evidence>
<evidence type="ECO:0000256" key="7">
    <source>
        <dbReference type="PIRSR" id="PIRSR602129-50"/>
    </source>
</evidence>
<dbReference type="STRING" id="33114.A0A2G2W0G1"/>
<keyword evidence="4" id="KW-0112">Calmodulin-binding</keyword>
<dbReference type="EMBL" id="MLFT02000009">
    <property type="protein sequence ID" value="PHT38718.1"/>
    <property type="molecule type" value="Genomic_DNA"/>
</dbReference>
<dbReference type="InterPro" id="IPR010107">
    <property type="entry name" value="Glutamate_decarboxylase"/>
</dbReference>
<dbReference type="GO" id="GO:0005516">
    <property type="term" value="F:calmodulin binding"/>
    <property type="evidence" value="ECO:0007669"/>
    <property type="project" value="UniProtKB-KW"/>
</dbReference>
<evidence type="ECO:0000313" key="10">
    <source>
        <dbReference type="Proteomes" id="UP000224567"/>
    </source>
</evidence>
<keyword evidence="6 8" id="KW-0456">Lyase</keyword>
<dbReference type="EC" id="4.1.1.15" evidence="3"/>
<dbReference type="GO" id="GO:0006538">
    <property type="term" value="P:L-glutamate catabolic process"/>
    <property type="evidence" value="ECO:0007669"/>
    <property type="project" value="TreeGrafter"/>
</dbReference>
<evidence type="ECO:0000313" key="9">
    <source>
        <dbReference type="EMBL" id="PHT38718.1"/>
    </source>
</evidence>
<organism evidence="9 10">
    <name type="scientific">Capsicum baccatum</name>
    <name type="common">Peruvian pepper</name>
    <dbReference type="NCBI Taxonomy" id="33114"/>
    <lineage>
        <taxon>Eukaryota</taxon>
        <taxon>Viridiplantae</taxon>
        <taxon>Streptophyta</taxon>
        <taxon>Embryophyta</taxon>
        <taxon>Tracheophyta</taxon>
        <taxon>Spermatophyta</taxon>
        <taxon>Magnoliopsida</taxon>
        <taxon>eudicotyledons</taxon>
        <taxon>Gunneridae</taxon>
        <taxon>Pentapetalae</taxon>
        <taxon>asterids</taxon>
        <taxon>lamiids</taxon>
        <taxon>Solanales</taxon>
        <taxon>Solanaceae</taxon>
        <taxon>Solanoideae</taxon>
        <taxon>Capsiceae</taxon>
        <taxon>Capsicum</taxon>
    </lineage>
</organism>
<evidence type="ECO:0000256" key="8">
    <source>
        <dbReference type="RuleBase" id="RU000382"/>
    </source>
</evidence>
<dbReference type="InterPro" id="IPR015421">
    <property type="entry name" value="PyrdxlP-dep_Trfase_major"/>
</dbReference>
<comment type="cofactor">
    <cofactor evidence="1 7 8">
        <name>pyridoxal 5'-phosphate</name>
        <dbReference type="ChEBI" id="CHEBI:597326"/>
    </cofactor>
</comment>
<dbReference type="GO" id="GO:0030170">
    <property type="term" value="F:pyridoxal phosphate binding"/>
    <property type="evidence" value="ECO:0007669"/>
    <property type="project" value="InterPro"/>
</dbReference>
<dbReference type="PANTHER" id="PTHR43321">
    <property type="entry name" value="GLUTAMATE DECARBOXYLASE"/>
    <property type="match status" value="1"/>
</dbReference>